<dbReference type="EMBL" id="JAHRIQ010112077">
    <property type="protein sequence ID" value="MEQ2257652.1"/>
    <property type="molecule type" value="Genomic_DNA"/>
</dbReference>
<evidence type="ECO:0000313" key="3">
    <source>
        <dbReference type="Proteomes" id="UP001482620"/>
    </source>
</evidence>
<feature type="compositionally biased region" description="Polar residues" evidence="1">
    <location>
        <begin position="1"/>
        <end position="18"/>
    </location>
</feature>
<evidence type="ECO:0000256" key="1">
    <source>
        <dbReference type="SAM" id="MobiDB-lite"/>
    </source>
</evidence>
<proteinExistence type="predicted"/>
<protein>
    <submittedName>
        <fullName evidence="2">Uncharacterized protein</fullName>
    </submittedName>
</protein>
<dbReference type="Proteomes" id="UP001482620">
    <property type="component" value="Unassembled WGS sequence"/>
</dbReference>
<keyword evidence="3" id="KW-1185">Reference proteome</keyword>
<feature type="compositionally biased region" description="Polar residues" evidence="1">
    <location>
        <begin position="34"/>
        <end position="48"/>
    </location>
</feature>
<comment type="caution">
    <text evidence="2">The sequence shown here is derived from an EMBL/GenBank/DDBJ whole genome shotgun (WGS) entry which is preliminary data.</text>
</comment>
<reference evidence="2 3" key="1">
    <citation type="submission" date="2021-06" db="EMBL/GenBank/DDBJ databases">
        <authorList>
            <person name="Palmer J.M."/>
        </authorList>
    </citation>
    <scope>NUCLEOTIDE SEQUENCE [LARGE SCALE GENOMIC DNA]</scope>
    <source>
        <strain evidence="3">if_2019</strain>
        <tissue evidence="2">Muscle</tissue>
    </source>
</reference>
<accession>A0ABV0VLQ5</accession>
<organism evidence="2 3">
    <name type="scientific">Ilyodon furcidens</name>
    <name type="common">goldbreast splitfin</name>
    <dbReference type="NCBI Taxonomy" id="33524"/>
    <lineage>
        <taxon>Eukaryota</taxon>
        <taxon>Metazoa</taxon>
        <taxon>Chordata</taxon>
        <taxon>Craniata</taxon>
        <taxon>Vertebrata</taxon>
        <taxon>Euteleostomi</taxon>
        <taxon>Actinopterygii</taxon>
        <taxon>Neopterygii</taxon>
        <taxon>Teleostei</taxon>
        <taxon>Neoteleostei</taxon>
        <taxon>Acanthomorphata</taxon>
        <taxon>Ovalentaria</taxon>
        <taxon>Atherinomorphae</taxon>
        <taxon>Cyprinodontiformes</taxon>
        <taxon>Goodeidae</taxon>
        <taxon>Ilyodon</taxon>
    </lineage>
</organism>
<evidence type="ECO:0000313" key="2">
    <source>
        <dbReference type="EMBL" id="MEQ2257652.1"/>
    </source>
</evidence>
<feature type="region of interest" description="Disordered" evidence="1">
    <location>
        <begin position="1"/>
        <end position="48"/>
    </location>
</feature>
<sequence length="104" mass="12072">MENQTEHPQQNLRGQRSTGARPAQTSDDREEYWSRQNTRPSKQMVSTHVNKALDRAAQSFTEQPSQIRPEAGEINARCTKKDALRSITFNFFYKTWNNQISLKS</sequence>
<name>A0ABV0VLQ5_9TELE</name>
<gene>
    <name evidence="2" type="ORF">ILYODFUR_036947</name>
</gene>